<evidence type="ECO:0000256" key="2">
    <source>
        <dbReference type="SAM" id="Phobius"/>
    </source>
</evidence>
<sequence>MVYIIRHYKAKRLTNREFYVIRFLPIRLGVAMFKYLVWIRRFANLLRRERSGYLDTNPGPLKGQRLVFNSNGNIWSTSRLTAILQTVTSRVWLQKMNIQHYRQISIGITETNVREVHSPFNRYDDSSAKADLNVVFAWQSGLRPLQRGITYGLDGAFPHQLQPALFRAYEWASTRWHEPLHQPSKVLPPAPSSILTSLKSDKGGYKRKANHPTMEGDRSVA</sequence>
<dbReference type="EMBL" id="JAGMUX010000025">
    <property type="protein sequence ID" value="KAH7227231.1"/>
    <property type="molecule type" value="Genomic_DNA"/>
</dbReference>
<evidence type="ECO:0000313" key="4">
    <source>
        <dbReference type="Proteomes" id="UP000720189"/>
    </source>
</evidence>
<feature type="transmembrane region" description="Helical" evidence="2">
    <location>
        <begin position="20"/>
        <end position="38"/>
    </location>
</feature>
<keyword evidence="2" id="KW-0812">Transmembrane</keyword>
<dbReference type="GeneID" id="70218863"/>
<feature type="region of interest" description="Disordered" evidence="1">
    <location>
        <begin position="182"/>
        <end position="221"/>
    </location>
</feature>
<organism evidence="3 4">
    <name type="scientific">Fusarium redolens</name>
    <dbReference type="NCBI Taxonomy" id="48865"/>
    <lineage>
        <taxon>Eukaryota</taxon>
        <taxon>Fungi</taxon>
        <taxon>Dikarya</taxon>
        <taxon>Ascomycota</taxon>
        <taxon>Pezizomycotina</taxon>
        <taxon>Sordariomycetes</taxon>
        <taxon>Hypocreomycetidae</taxon>
        <taxon>Hypocreales</taxon>
        <taxon>Nectriaceae</taxon>
        <taxon>Fusarium</taxon>
        <taxon>Fusarium redolens species complex</taxon>
    </lineage>
</organism>
<name>A0A9P9JLW5_FUSRE</name>
<protein>
    <submittedName>
        <fullName evidence="3">Uncharacterized protein</fullName>
    </submittedName>
</protein>
<keyword evidence="2" id="KW-1133">Transmembrane helix</keyword>
<accession>A0A9P9JLW5</accession>
<keyword evidence="2" id="KW-0472">Membrane</keyword>
<dbReference type="OrthoDB" id="5100148at2759"/>
<gene>
    <name evidence="3" type="ORF">BKA55DRAFT_527196</name>
</gene>
<keyword evidence="4" id="KW-1185">Reference proteome</keyword>
<proteinExistence type="predicted"/>
<dbReference type="Proteomes" id="UP000720189">
    <property type="component" value="Unassembled WGS sequence"/>
</dbReference>
<evidence type="ECO:0000313" key="3">
    <source>
        <dbReference type="EMBL" id="KAH7227231.1"/>
    </source>
</evidence>
<dbReference type="RefSeq" id="XP_046042662.1">
    <property type="nucleotide sequence ID" value="XM_046188909.1"/>
</dbReference>
<reference evidence="3" key="1">
    <citation type="journal article" date="2021" name="Nat. Commun.">
        <title>Genetic determinants of endophytism in the Arabidopsis root mycobiome.</title>
        <authorList>
            <person name="Mesny F."/>
            <person name="Miyauchi S."/>
            <person name="Thiergart T."/>
            <person name="Pickel B."/>
            <person name="Atanasova L."/>
            <person name="Karlsson M."/>
            <person name="Huettel B."/>
            <person name="Barry K.W."/>
            <person name="Haridas S."/>
            <person name="Chen C."/>
            <person name="Bauer D."/>
            <person name="Andreopoulos W."/>
            <person name="Pangilinan J."/>
            <person name="LaButti K."/>
            <person name="Riley R."/>
            <person name="Lipzen A."/>
            <person name="Clum A."/>
            <person name="Drula E."/>
            <person name="Henrissat B."/>
            <person name="Kohler A."/>
            <person name="Grigoriev I.V."/>
            <person name="Martin F.M."/>
            <person name="Hacquard S."/>
        </authorList>
    </citation>
    <scope>NUCLEOTIDE SEQUENCE</scope>
    <source>
        <strain evidence="3">MPI-CAGE-AT-0023</strain>
    </source>
</reference>
<dbReference type="AlphaFoldDB" id="A0A9P9JLW5"/>
<evidence type="ECO:0000256" key="1">
    <source>
        <dbReference type="SAM" id="MobiDB-lite"/>
    </source>
</evidence>
<comment type="caution">
    <text evidence="3">The sequence shown here is derived from an EMBL/GenBank/DDBJ whole genome shotgun (WGS) entry which is preliminary data.</text>
</comment>